<dbReference type="Gene3D" id="3.40.630.30">
    <property type="match status" value="1"/>
</dbReference>
<dbReference type="InterPro" id="IPR045047">
    <property type="entry name" value="Ard1-like"/>
</dbReference>
<sequence>MNNVEITRAGLPDISRIVEIENNLFPDPWNEQAFRDVLFYYSNTFFTLKSDGDIVGFITAGIEDTSEVLYGHIMNLAVVPEYRKMGLGGRLMQRMEYEFIVSGAEGSQLEVRVSNGDAISFYKKLGYSQVMVIGGYYNNGEDAVLMMKWF</sequence>
<dbReference type="SUPFAM" id="SSF55729">
    <property type="entry name" value="Acyl-CoA N-acyltransferases (Nat)"/>
    <property type="match status" value="1"/>
</dbReference>
<dbReference type="InterPro" id="IPR006464">
    <property type="entry name" value="AcTrfase_RimI/Ard1"/>
</dbReference>
<dbReference type="InterPro" id="IPR016181">
    <property type="entry name" value="Acyl_CoA_acyltransferase"/>
</dbReference>
<dbReference type="OrthoDB" id="43754at2157"/>
<dbReference type="AlphaFoldDB" id="E1RHK8"/>
<dbReference type="RefSeq" id="WP_013328495.1">
    <property type="nucleotide sequence ID" value="NC_014507.1"/>
</dbReference>
<dbReference type="EMBL" id="CP002117">
    <property type="protein sequence ID" value="ADN35317.1"/>
    <property type="molecule type" value="Genomic_DNA"/>
</dbReference>
<feature type="domain" description="N-acetyltransferase" evidence="3">
    <location>
        <begin position="4"/>
        <end position="150"/>
    </location>
</feature>
<dbReference type="PANTHER" id="PTHR23091">
    <property type="entry name" value="N-TERMINAL ACETYLTRANSFERASE"/>
    <property type="match status" value="1"/>
</dbReference>
<dbReference type="NCBIfam" id="TIGR01575">
    <property type="entry name" value="rimI"/>
    <property type="match status" value="1"/>
</dbReference>
<dbReference type="eggNOG" id="arCOG00833">
    <property type="taxonomic scope" value="Archaea"/>
</dbReference>
<evidence type="ECO:0000256" key="2">
    <source>
        <dbReference type="ARBA" id="ARBA00023315"/>
    </source>
</evidence>
<organism evidence="4 5">
    <name type="scientific">Methanolacinia petrolearia (strain DSM 11571 / OCM 486 / SEBR 4847)</name>
    <name type="common">Methanoplanus petrolearius</name>
    <dbReference type="NCBI Taxonomy" id="679926"/>
    <lineage>
        <taxon>Archaea</taxon>
        <taxon>Methanobacteriati</taxon>
        <taxon>Methanobacteriota</taxon>
        <taxon>Stenosarchaea group</taxon>
        <taxon>Methanomicrobia</taxon>
        <taxon>Methanomicrobiales</taxon>
        <taxon>Methanomicrobiaceae</taxon>
        <taxon>Methanolacinia</taxon>
    </lineage>
</organism>
<evidence type="ECO:0000313" key="4">
    <source>
        <dbReference type="EMBL" id="ADN35317.1"/>
    </source>
</evidence>
<dbReference type="CDD" id="cd04301">
    <property type="entry name" value="NAT_SF"/>
    <property type="match status" value="1"/>
</dbReference>
<dbReference type="Proteomes" id="UP000006565">
    <property type="component" value="Chromosome"/>
</dbReference>
<dbReference type="Pfam" id="PF00583">
    <property type="entry name" value="Acetyltransf_1"/>
    <property type="match status" value="1"/>
</dbReference>
<name>E1RHK8_METP4</name>
<evidence type="ECO:0000313" key="5">
    <source>
        <dbReference type="Proteomes" id="UP000006565"/>
    </source>
</evidence>
<gene>
    <name evidence="4" type="ordered locus">Mpet_0543</name>
</gene>
<dbReference type="PANTHER" id="PTHR23091:SF4">
    <property type="entry name" value="N-TERMINAL AMINO-ACID N(ALPHA)-ACETYLTRANSFERASE NATA"/>
    <property type="match status" value="1"/>
</dbReference>
<dbReference type="GO" id="GO:0031415">
    <property type="term" value="C:NatA complex"/>
    <property type="evidence" value="ECO:0007669"/>
    <property type="project" value="InterPro"/>
</dbReference>
<proteinExistence type="predicted"/>
<dbReference type="KEGG" id="mpi:Mpet_0543"/>
<dbReference type="GeneID" id="9742991"/>
<dbReference type="STRING" id="679926.Mpet_0543"/>
<dbReference type="GO" id="GO:0004596">
    <property type="term" value="F:protein-N-terminal amino-acid acetyltransferase activity"/>
    <property type="evidence" value="ECO:0007669"/>
    <property type="project" value="InterPro"/>
</dbReference>
<keyword evidence="1 4" id="KW-0808">Transferase</keyword>
<dbReference type="PROSITE" id="PS51186">
    <property type="entry name" value="GNAT"/>
    <property type="match status" value="1"/>
</dbReference>
<accession>E1RHK8</accession>
<keyword evidence="2" id="KW-0012">Acyltransferase</keyword>
<evidence type="ECO:0000256" key="1">
    <source>
        <dbReference type="ARBA" id="ARBA00022679"/>
    </source>
</evidence>
<dbReference type="InterPro" id="IPR000182">
    <property type="entry name" value="GNAT_dom"/>
</dbReference>
<keyword evidence="5" id="KW-1185">Reference proteome</keyword>
<dbReference type="HOGENOM" id="CLU_013985_23_0_2"/>
<protein>
    <submittedName>
        <fullName evidence="4">Ribosomal-protein-alanine acetyltransferase</fullName>
    </submittedName>
</protein>
<reference evidence="4 5" key="1">
    <citation type="journal article" date="2010" name="Stand. Genomic Sci.">
        <title>Complete genome sequence of Methanoplanus petrolearius type strain (SEBR 4847).</title>
        <authorList>
            <person name="Brambilla E."/>
            <person name="Djao O.D."/>
            <person name="Daligault H."/>
            <person name="Lapidus A."/>
            <person name="Lucas S."/>
            <person name="Hammon N."/>
            <person name="Nolan M."/>
            <person name="Tice H."/>
            <person name="Cheng J.F."/>
            <person name="Han C."/>
            <person name="Tapia R."/>
            <person name="Goodwin L."/>
            <person name="Pitluck S."/>
            <person name="Liolios K."/>
            <person name="Ivanova N."/>
            <person name="Mavromatis K."/>
            <person name="Mikhailova N."/>
            <person name="Pati A."/>
            <person name="Chen A."/>
            <person name="Palaniappan K."/>
            <person name="Land M."/>
            <person name="Hauser L."/>
            <person name="Chang Y.J."/>
            <person name="Jeffries C.D."/>
            <person name="Rohde M."/>
            <person name="Spring S."/>
            <person name="Sikorski J."/>
            <person name="Goker M."/>
            <person name="Woyke T."/>
            <person name="Bristow J."/>
            <person name="Eisen J.A."/>
            <person name="Markowitz V."/>
            <person name="Hugenholtz P."/>
            <person name="Kyrpides N.C."/>
            <person name="Klenk H.P."/>
        </authorList>
    </citation>
    <scope>NUCLEOTIDE SEQUENCE [LARGE SCALE GENOMIC DNA]</scope>
    <source>
        <strain evidence="5">DSM 11571 / OCM 486 / SEBR 4847</strain>
    </source>
</reference>
<evidence type="ECO:0000259" key="3">
    <source>
        <dbReference type="PROSITE" id="PS51186"/>
    </source>
</evidence>